<evidence type="ECO:0000313" key="23">
    <source>
        <dbReference type="EMBL" id="CAH1792464.1"/>
    </source>
</evidence>
<dbReference type="GO" id="GO:0007154">
    <property type="term" value="P:cell communication"/>
    <property type="evidence" value="ECO:0007669"/>
    <property type="project" value="InterPro"/>
</dbReference>
<keyword evidence="14" id="KW-0915">Sodium</keyword>
<evidence type="ECO:0000256" key="11">
    <source>
        <dbReference type="ARBA" id="ARBA00022837"/>
    </source>
</evidence>
<name>A0A8S4PFP8_OWEFU</name>
<protein>
    <recommendedName>
        <fullName evidence="22">Calx-beta domain-containing protein</fullName>
    </recommendedName>
</protein>
<dbReference type="Gene3D" id="2.60.40.2030">
    <property type="match status" value="2"/>
</dbReference>
<dbReference type="SMART" id="SM00237">
    <property type="entry name" value="Calx_beta"/>
    <property type="match status" value="2"/>
</dbReference>
<dbReference type="GO" id="GO:0098703">
    <property type="term" value="P:calcium ion import across plasma membrane"/>
    <property type="evidence" value="ECO:0007669"/>
    <property type="project" value="TreeGrafter"/>
</dbReference>
<evidence type="ECO:0000256" key="20">
    <source>
        <dbReference type="SAM" id="Phobius"/>
    </source>
</evidence>
<dbReference type="InterPro" id="IPR032452">
    <property type="entry name" value="Na_Ca_Ex_C-exten"/>
</dbReference>
<dbReference type="InterPro" id="IPR004837">
    <property type="entry name" value="NaCa_Exmemb"/>
</dbReference>
<feature type="chain" id="PRO_5035787083" description="Calx-beta domain-containing protein" evidence="21">
    <location>
        <begin position="29"/>
        <end position="922"/>
    </location>
</feature>
<keyword evidence="16 20" id="KW-0472">Membrane</keyword>
<dbReference type="InterPro" id="IPR051171">
    <property type="entry name" value="CaCA"/>
</dbReference>
<accession>A0A8S4PFP8</accession>
<dbReference type="InterPro" id="IPR003644">
    <property type="entry name" value="Calx_beta"/>
</dbReference>
<evidence type="ECO:0000256" key="9">
    <source>
        <dbReference type="ARBA" id="ARBA00022729"/>
    </source>
</evidence>
<dbReference type="GO" id="GO:0042383">
    <property type="term" value="C:sarcolemma"/>
    <property type="evidence" value="ECO:0007669"/>
    <property type="project" value="TreeGrafter"/>
</dbReference>
<evidence type="ECO:0000256" key="7">
    <source>
        <dbReference type="ARBA" id="ARBA00022692"/>
    </source>
</evidence>
<evidence type="ECO:0000256" key="15">
    <source>
        <dbReference type="ARBA" id="ARBA00023065"/>
    </source>
</evidence>
<feature type="transmembrane region" description="Helical" evidence="20">
    <location>
        <begin position="824"/>
        <end position="844"/>
    </location>
</feature>
<dbReference type="GO" id="GO:0046872">
    <property type="term" value="F:metal ion binding"/>
    <property type="evidence" value="ECO:0007669"/>
    <property type="project" value="UniProtKB-KW"/>
</dbReference>
<evidence type="ECO:0000256" key="18">
    <source>
        <dbReference type="ARBA" id="ARBA00023201"/>
    </source>
</evidence>
<feature type="transmembrane region" description="Helical" evidence="20">
    <location>
        <begin position="894"/>
        <end position="913"/>
    </location>
</feature>
<keyword evidence="24" id="KW-1185">Reference proteome</keyword>
<evidence type="ECO:0000256" key="14">
    <source>
        <dbReference type="ARBA" id="ARBA00023053"/>
    </source>
</evidence>
<keyword evidence="7 20" id="KW-0812">Transmembrane</keyword>
<dbReference type="InterPro" id="IPR004836">
    <property type="entry name" value="Na_Ca_Ex"/>
</dbReference>
<evidence type="ECO:0000256" key="10">
    <source>
        <dbReference type="ARBA" id="ARBA00022737"/>
    </source>
</evidence>
<evidence type="ECO:0000256" key="4">
    <source>
        <dbReference type="ARBA" id="ARBA00022449"/>
    </source>
</evidence>
<evidence type="ECO:0000256" key="21">
    <source>
        <dbReference type="SAM" id="SignalP"/>
    </source>
</evidence>
<dbReference type="OrthoDB" id="418484at2759"/>
<dbReference type="InterPro" id="IPR038081">
    <property type="entry name" value="CalX-like_sf"/>
</dbReference>
<dbReference type="AlphaFoldDB" id="A0A8S4PFP8"/>
<feature type="transmembrane region" description="Helical" evidence="20">
    <location>
        <begin position="225"/>
        <end position="245"/>
    </location>
</feature>
<dbReference type="Gene3D" id="1.20.1420.30">
    <property type="entry name" value="NCX, central ion-binding region"/>
    <property type="match status" value="2"/>
</dbReference>
<dbReference type="SUPFAM" id="SSF141072">
    <property type="entry name" value="CalX-like"/>
    <property type="match status" value="2"/>
</dbReference>
<organism evidence="23 24">
    <name type="scientific">Owenia fusiformis</name>
    <name type="common">Polychaete worm</name>
    <dbReference type="NCBI Taxonomy" id="6347"/>
    <lineage>
        <taxon>Eukaryota</taxon>
        <taxon>Metazoa</taxon>
        <taxon>Spiralia</taxon>
        <taxon>Lophotrochozoa</taxon>
        <taxon>Annelida</taxon>
        <taxon>Polychaeta</taxon>
        <taxon>Sedentaria</taxon>
        <taxon>Canalipalpata</taxon>
        <taxon>Sabellida</taxon>
        <taxon>Oweniida</taxon>
        <taxon>Oweniidae</taxon>
        <taxon>Owenia</taxon>
    </lineage>
</organism>
<evidence type="ECO:0000256" key="13">
    <source>
        <dbReference type="ARBA" id="ARBA00022989"/>
    </source>
</evidence>
<keyword evidence="13 20" id="KW-1133">Transmembrane helix</keyword>
<comment type="caution">
    <text evidence="23">The sequence shown here is derived from an EMBL/GenBank/DDBJ whole genome shotgun (WGS) entry which is preliminary data.</text>
</comment>
<keyword evidence="15" id="KW-0406">Ion transport</keyword>
<feature type="transmembrane region" description="Helical" evidence="20">
    <location>
        <begin position="856"/>
        <end position="874"/>
    </location>
</feature>
<keyword evidence="4" id="KW-0050">Antiport</keyword>
<keyword evidence="17" id="KW-0325">Glycoprotein</keyword>
<keyword evidence="12" id="KW-0112">Calmodulin-binding</keyword>
<dbReference type="PANTHER" id="PTHR11878:SF65">
    <property type="entry name" value="NA_CA-EXCHANGE PROTEIN, ISOFORM G"/>
    <property type="match status" value="1"/>
</dbReference>
<dbReference type="InterPro" id="IPR044880">
    <property type="entry name" value="NCX_ion-bd_dom_sf"/>
</dbReference>
<keyword evidence="10" id="KW-0677">Repeat</keyword>
<evidence type="ECO:0000256" key="5">
    <source>
        <dbReference type="ARBA" id="ARBA00022475"/>
    </source>
</evidence>
<comment type="subcellular location">
    <subcellularLocation>
        <location evidence="1">Cell membrane</location>
        <topology evidence="1">Multi-pass membrane protein</topology>
    </subcellularLocation>
</comment>
<evidence type="ECO:0000256" key="2">
    <source>
        <dbReference type="ARBA" id="ARBA00007489"/>
    </source>
</evidence>
<dbReference type="FunFam" id="1.20.1420.30:FF:000003">
    <property type="entry name" value="sodium/calcium exchanger 1 isoform X1"/>
    <property type="match status" value="1"/>
</dbReference>
<keyword evidence="9 21" id="KW-0732">Signal</keyword>
<feature type="signal peptide" evidence="21">
    <location>
        <begin position="1"/>
        <end position="28"/>
    </location>
</feature>
<feature type="transmembrane region" description="Helical" evidence="20">
    <location>
        <begin position="196"/>
        <end position="219"/>
    </location>
</feature>
<evidence type="ECO:0000259" key="22">
    <source>
        <dbReference type="SMART" id="SM00237"/>
    </source>
</evidence>
<dbReference type="Pfam" id="PF01699">
    <property type="entry name" value="Na_Ca_ex"/>
    <property type="match status" value="2"/>
</dbReference>
<keyword evidence="18" id="KW-0739">Sodium transport</keyword>
<evidence type="ECO:0000256" key="19">
    <source>
        <dbReference type="ARBA" id="ARBA00033667"/>
    </source>
</evidence>
<proteinExistence type="inferred from homology"/>
<feature type="transmembrane region" description="Helical" evidence="20">
    <location>
        <begin position="72"/>
        <end position="94"/>
    </location>
</feature>
<comment type="similarity">
    <text evidence="2">Belongs to the Ca(2+):cation antiporter (CaCA) (TC 2.A.19) family. SLC8 subfamily.</text>
</comment>
<dbReference type="GO" id="GO:0005516">
    <property type="term" value="F:calmodulin binding"/>
    <property type="evidence" value="ECO:0007669"/>
    <property type="project" value="UniProtKB-KW"/>
</dbReference>
<feature type="domain" description="Calx-beta" evidence="22">
    <location>
        <begin position="377"/>
        <end position="477"/>
    </location>
</feature>
<dbReference type="PRINTS" id="PR01259">
    <property type="entry name" value="NACAEXCHNGR"/>
</dbReference>
<reference evidence="23" key="1">
    <citation type="submission" date="2022-03" db="EMBL/GenBank/DDBJ databases">
        <authorList>
            <person name="Martin C."/>
        </authorList>
    </citation>
    <scope>NUCLEOTIDE SEQUENCE</scope>
</reference>
<dbReference type="GO" id="GO:0005432">
    <property type="term" value="F:calcium:sodium antiporter activity"/>
    <property type="evidence" value="ECO:0007669"/>
    <property type="project" value="InterPro"/>
</dbReference>
<dbReference type="EMBL" id="CAIIXF020000008">
    <property type="protein sequence ID" value="CAH1792464.1"/>
    <property type="molecule type" value="Genomic_DNA"/>
</dbReference>
<keyword evidence="3" id="KW-0813">Transport</keyword>
<keyword evidence="6" id="KW-0109">Calcium transport</keyword>
<evidence type="ECO:0000256" key="16">
    <source>
        <dbReference type="ARBA" id="ARBA00023136"/>
    </source>
</evidence>
<evidence type="ECO:0000313" key="24">
    <source>
        <dbReference type="Proteomes" id="UP000749559"/>
    </source>
</evidence>
<evidence type="ECO:0000256" key="8">
    <source>
        <dbReference type="ARBA" id="ARBA00022723"/>
    </source>
</evidence>
<feature type="transmembrane region" description="Helical" evidence="20">
    <location>
        <begin position="163"/>
        <end position="184"/>
    </location>
</feature>
<keyword evidence="5" id="KW-1003">Cell membrane</keyword>
<dbReference type="Proteomes" id="UP000749559">
    <property type="component" value="Unassembled WGS sequence"/>
</dbReference>
<evidence type="ECO:0000256" key="17">
    <source>
        <dbReference type="ARBA" id="ARBA00023180"/>
    </source>
</evidence>
<feature type="domain" description="Calx-beta" evidence="22">
    <location>
        <begin position="505"/>
        <end position="604"/>
    </location>
</feature>
<evidence type="ECO:0000256" key="12">
    <source>
        <dbReference type="ARBA" id="ARBA00022860"/>
    </source>
</evidence>
<feature type="transmembrane region" description="Helical" evidence="20">
    <location>
        <begin position="747"/>
        <end position="771"/>
    </location>
</feature>
<comment type="catalytic activity">
    <reaction evidence="19">
        <text>Ca(2+)(in) + 3 Na(+)(out) = Ca(2+)(out) + 3 Na(+)(in)</text>
        <dbReference type="Rhea" id="RHEA:69955"/>
        <dbReference type="ChEBI" id="CHEBI:29101"/>
        <dbReference type="ChEBI" id="CHEBI:29108"/>
    </reaction>
</comment>
<dbReference type="NCBIfam" id="TIGR00845">
    <property type="entry name" value="caca"/>
    <property type="match status" value="1"/>
</dbReference>
<dbReference type="GO" id="GO:0030424">
    <property type="term" value="C:axon"/>
    <property type="evidence" value="ECO:0007669"/>
    <property type="project" value="TreeGrafter"/>
</dbReference>
<dbReference type="GO" id="GO:0098794">
    <property type="term" value="C:postsynapse"/>
    <property type="evidence" value="ECO:0007669"/>
    <property type="project" value="TreeGrafter"/>
</dbReference>
<keyword evidence="8" id="KW-0479">Metal-binding</keyword>
<gene>
    <name evidence="23" type="ORF">OFUS_LOCUS17424</name>
</gene>
<evidence type="ECO:0000256" key="1">
    <source>
        <dbReference type="ARBA" id="ARBA00004651"/>
    </source>
</evidence>
<sequence>MTAFNKAMAEILGLCVMLVCLGFEPVLSQNTSATAEPPPTCNRNTDPCKDGVVFPIWRPIEMSTGDMICRTIVYGLGLVWCFCGVAIIADRFMASIEVITSKERTVKIKSKTGEVTKIKVRIWNETVSNLSLMALGSSAPEILLSIVEVIGRNFEAGELGPGTIVGSAAFNLFCIIGFCCYVIPDGQVRRIKHLRVFCITASWSIFAYLWLYVIIAVISPGEIQVWEGVLTFLFFPITILTAYIAERRLLFYKYLNKNYRAGLHKGIVVITEGADDDEDLEMGKLMNNNDNDTHYKGIADSDDEVKEFEKHRLEYIEILRGLRKDNPDVDMKKLEEMAQAEAMNRGPKSRAFYRIQSIRKLTGGASLKKPKIGQKSALDDEAEDPHVTKIFFEPGHYTVMESVGSFQMTVARSGGNLRNTIYVDYKTEDGSATAGTDYEYAEGTLVFQPGETHQQFAISIIDDDIFEEDEHFFVLISNVRVGGNEGMISEHRTSEFAKLTNPVRATVMILDDDHAGMFYFESEKVDFVESIGEAHIKVARATGARGCVKIPYKTIEGTAKDGRDYEDVHGELTFENDETEKYIAVRIIDDEQYEKNETFFVELGEPRLVRRGSGAKVIDDNIPEDDLTEDDKIARLGKPQLGDPIKCTVHIKESMEFKNTVDKLLKETNTSMVHTIDQLLYQNQVVVGTSSWREQFKAALSVVEEGDEDDDGEEGEEKLPSCMDYVMHFLTIFWKVLFAIVPPTDYWGGWACFIVSIIWIGILTTIIGDLASSFGCTIGLKDSVTAISFVALGTSVPDTFASKVAAIGDKYADSSVGNVTGSNAVNVFLGIGLAWGMAAIVHAAKGTKFIVKPGSLGFSVTVFCIFACIAIATIMFRRKKSIGGELGGPRGCKIVTTILLSGLWVFYIILSSLESYCYIPGF</sequence>
<dbReference type="PANTHER" id="PTHR11878">
    <property type="entry name" value="SODIUM/CALCIUM EXCHANGER"/>
    <property type="match status" value="1"/>
</dbReference>
<dbReference type="Pfam" id="PF16494">
    <property type="entry name" value="Na_Ca_ex_C"/>
    <property type="match status" value="1"/>
</dbReference>
<evidence type="ECO:0000256" key="3">
    <source>
        <dbReference type="ARBA" id="ARBA00022448"/>
    </source>
</evidence>
<keyword evidence="11" id="KW-0106">Calcium</keyword>
<evidence type="ECO:0000256" key="6">
    <source>
        <dbReference type="ARBA" id="ARBA00022568"/>
    </source>
</evidence>
<dbReference type="Pfam" id="PF03160">
    <property type="entry name" value="Calx-beta"/>
    <property type="match status" value="1"/>
</dbReference>